<feature type="compositionally biased region" description="Polar residues" evidence="1">
    <location>
        <begin position="49"/>
        <end position="62"/>
    </location>
</feature>
<evidence type="ECO:0008006" key="4">
    <source>
        <dbReference type="Google" id="ProtNLM"/>
    </source>
</evidence>
<name>A0A9P9AEY6_9PEZI</name>
<feature type="compositionally biased region" description="Basic and acidic residues" evidence="1">
    <location>
        <begin position="34"/>
        <end position="47"/>
    </location>
</feature>
<protein>
    <recommendedName>
        <fullName evidence="4">DNA/RNA-binding protein Alba-like domain-containing protein</fullName>
    </recommendedName>
</protein>
<dbReference type="Proteomes" id="UP000770015">
    <property type="component" value="Unassembled WGS sequence"/>
</dbReference>
<proteinExistence type="predicted"/>
<evidence type="ECO:0000256" key="1">
    <source>
        <dbReference type="SAM" id="MobiDB-lite"/>
    </source>
</evidence>
<evidence type="ECO:0000313" key="3">
    <source>
        <dbReference type="Proteomes" id="UP000770015"/>
    </source>
</evidence>
<keyword evidence="3" id="KW-1185">Reference proteome</keyword>
<sequence>MAQTHVSTGTTTAAPDKRRMSQSQEPALPRKRRRTEEDPSKTADKPSKNPATTETPSMASLSSVQEAVLEDLKPKYDVLPAFTISATKVAKRNVRILEHLRKDNGDPRPRVVYLHARPSDANKMITIVEQVKRELAKQGKTGGGGQWFQYNMLYELPPSLGAKKAGSSTATKDAEDKLEPASDDDDDFERMESRHRLDKAVDAEPVQKAQMSLGIFLAQVPISELKGRVDVTTQSNAVEVAA</sequence>
<feature type="region of interest" description="Disordered" evidence="1">
    <location>
        <begin position="162"/>
        <end position="203"/>
    </location>
</feature>
<gene>
    <name evidence="2" type="ORF">F5X68DRAFT_203355</name>
</gene>
<comment type="caution">
    <text evidence="2">The sequence shown here is derived from an EMBL/GenBank/DDBJ whole genome shotgun (WGS) entry which is preliminary data.</text>
</comment>
<organism evidence="2 3">
    <name type="scientific">Plectosphaerella plurivora</name>
    <dbReference type="NCBI Taxonomy" id="936078"/>
    <lineage>
        <taxon>Eukaryota</taxon>
        <taxon>Fungi</taxon>
        <taxon>Dikarya</taxon>
        <taxon>Ascomycota</taxon>
        <taxon>Pezizomycotina</taxon>
        <taxon>Sordariomycetes</taxon>
        <taxon>Hypocreomycetidae</taxon>
        <taxon>Glomerellales</taxon>
        <taxon>Plectosphaerellaceae</taxon>
        <taxon>Plectosphaerella</taxon>
    </lineage>
</organism>
<dbReference type="OrthoDB" id="424402at2759"/>
<reference evidence="2" key="1">
    <citation type="journal article" date="2021" name="Nat. Commun.">
        <title>Genetic determinants of endophytism in the Arabidopsis root mycobiome.</title>
        <authorList>
            <person name="Mesny F."/>
            <person name="Miyauchi S."/>
            <person name="Thiergart T."/>
            <person name="Pickel B."/>
            <person name="Atanasova L."/>
            <person name="Karlsson M."/>
            <person name="Huettel B."/>
            <person name="Barry K.W."/>
            <person name="Haridas S."/>
            <person name="Chen C."/>
            <person name="Bauer D."/>
            <person name="Andreopoulos W."/>
            <person name="Pangilinan J."/>
            <person name="LaButti K."/>
            <person name="Riley R."/>
            <person name="Lipzen A."/>
            <person name="Clum A."/>
            <person name="Drula E."/>
            <person name="Henrissat B."/>
            <person name="Kohler A."/>
            <person name="Grigoriev I.V."/>
            <person name="Martin F.M."/>
            <person name="Hacquard S."/>
        </authorList>
    </citation>
    <scope>NUCLEOTIDE SEQUENCE</scope>
    <source>
        <strain evidence="2">MPI-SDFR-AT-0117</strain>
    </source>
</reference>
<feature type="compositionally biased region" description="Basic and acidic residues" evidence="1">
    <location>
        <begin position="190"/>
        <end position="202"/>
    </location>
</feature>
<evidence type="ECO:0000313" key="2">
    <source>
        <dbReference type="EMBL" id="KAH6690612.1"/>
    </source>
</evidence>
<dbReference type="EMBL" id="JAGSXJ010000006">
    <property type="protein sequence ID" value="KAH6690612.1"/>
    <property type="molecule type" value="Genomic_DNA"/>
</dbReference>
<dbReference type="AlphaFoldDB" id="A0A9P9AEY6"/>
<feature type="region of interest" description="Disordered" evidence="1">
    <location>
        <begin position="1"/>
        <end position="62"/>
    </location>
</feature>
<accession>A0A9P9AEY6</accession>
<feature type="compositionally biased region" description="Polar residues" evidence="1">
    <location>
        <begin position="1"/>
        <end position="13"/>
    </location>
</feature>